<proteinExistence type="inferred from homology"/>
<comment type="caution">
    <text evidence="2">The sequence shown here is derived from an EMBL/GenBank/DDBJ whole genome shotgun (WGS) entry which is preliminary data.</text>
</comment>
<dbReference type="Gene3D" id="3.40.190.150">
    <property type="entry name" value="Bordetella uptake gene, domain 1"/>
    <property type="match status" value="1"/>
</dbReference>
<dbReference type="InterPro" id="IPR006311">
    <property type="entry name" value="TAT_signal"/>
</dbReference>
<comment type="similarity">
    <text evidence="1">Belongs to the UPF0065 (bug) family.</text>
</comment>
<gene>
    <name evidence="2" type="ORF">MAE02_48960</name>
</gene>
<dbReference type="InterPro" id="IPR042100">
    <property type="entry name" value="Bug_dom1"/>
</dbReference>
<dbReference type="PIRSF" id="PIRSF017082">
    <property type="entry name" value="YflP"/>
    <property type="match status" value="1"/>
</dbReference>
<dbReference type="Pfam" id="PF03401">
    <property type="entry name" value="TctC"/>
    <property type="match status" value="1"/>
</dbReference>
<keyword evidence="3" id="KW-1185">Reference proteome</keyword>
<dbReference type="OrthoDB" id="7374807at2"/>
<organism evidence="2 3">
    <name type="scientific">Microvirga aerophila</name>
    <dbReference type="NCBI Taxonomy" id="670291"/>
    <lineage>
        <taxon>Bacteria</taxon>
        <taxon>Pseudomonadati</taxon>
        <taxon>Pseudomonadota</taxon>
        <taxon>Alphaproteobacteria</taxon>
        <taxon>Hyphomicrobiales</taxon>
        <taxon>Methylobacteriaceae</taxon>
        <taxon>Microvirga</taxon>
    </lineage>
</organism>
<dbReference type="SUPFAM" id="SSF53850">
    <property type="entry name" value="Periplasmic binding protein-like II"/>
    <property type="match status" value="1"/>
</dbReference>
<protein>
    <recommendedName>
        <fullName evidence="4">ABC transporter substrate-binding protein</fullName>
    </recommendedName>
</protein>
<reference evidence="2 3" key="1">
    <citation type="submission" date="2019-07" db="EMBL/GenBank/DDBJ databases">
        <title>Whole genome shotgun sequence of Microvirga aerophila NBRC 106136.</title>
        <authorList>
            <person name="Hosoyama A."/>
            <person name="Uohara A."/>
            <person name="Ohji S."/>
            <person name="Ichikawa N."/>
        </authorList>
    </citation>
    <scope>NUCLEOTIDE SEQUENCE [LARGE SCALE GENOMIC DNA]</scope>
    <source>
        <strain evidence="2 3">NBRC 106136</strain>
    </source>
</reference>
<accession>A0A512BZ46</accession>
<name>A0A512BZ46_9HYPH</name>
<sequence length="334" mass="35931">MTAKGVTRRDALGGIIAAATLSVIQARQATAQQGTTIDANARIIVGFPAGGPTDTIARLCGERLRGRYAPQLIVENRAGAAGRMGVEAVKAASPDGTQILMTPVNVLTIFPHVYPKTIRYDALVDLIPVSPICASPYAFAVNADHPARDLAGFVEWARQQKSEVQFASPAAGAGPHFFGTKMAENLGLQLQHVPYRGAAPALQDVRGGQVPCIVVQVGDVAEFHRAGQMRILAVSSAQRLASLPEVPTFMELGQKEMVMEEWFGLLLPAKTPMPIVEGLHSAIVAAISHPELQAMLTRLECRPLSTLPQEFAEFIRTERERWKPIVEASGFKAE</sequence>
<dbReference type="Proteomes" id="UP000321085">
    <property type="component" value="Unassembled WGS sequence"/>
</dbReference>
<evidence type="ECO:0008006" key="4">
    <source>
        <dbReference type="Google" id="ProtNLM"/>
    </source>
</evidence>
<evidence type="ECO:0000256" key="1">
    <source>
        <dbReference type="ARBA" id="ARBA00006987"/>
    </source>
</evidence>
<dbReference type="PANTHER" id="PTHR42928">
    <property type="entry name" value="TRICARBOXYLATE-BINDING PROTEIN"/>
    <property type="match status" value="1"/>
</dbReference>
<dbReference type="AlphaFoldDB" id="A0A512BZ46"/>
<evidence type="ECO:0000313" key="2">
    <source>
        <dbReference type="EMBL" id="GEO17200.1"/>
    </source>
</evidence>
<dbReference type="RefSeq" id="WP_114188646.1">
    <property type="nucleotide sequence ID" value="NZ_BJYU01000093.1"/>
</dbReference>
<dbReference type="Gene3D" id="3.40.190.10">
    <property type="entry name" value="Periplasmic binding protein-like II"/>
    <property type="match status" value="1"/>
</dbReference>
<evidence type="ECO:0000313" key="3">
    <source>
        <dbReference type="Proteomes" id="UP000321085"/>
    </source>
</evidence>
<dbReference type="PANTHER" id="PTHR42928:SF5">
    <property type="entry name" value="BLR1237 PROTEIN"/>
    <property type="match status" value="1"/>
</dbReference>
<dbReference type="PROSITE" id="PS51318">
    <property type="entry name" value="TAT"/>
    <property type="match status" value="1"/>
</dbReference>
<dbReference type="InterPro" id="IPR005064">
    <property type="entry name" value="BUG"/>
</dbReference>
<dbReference type="EMBL" id="BJYU01000093">
    <property type="protein sequence ID" value="GEO17200.1"/>
    <property type="molecule type" value="Genomic_DNA"/>
</dbReference>